<reference evidence="3 4" key="1">
    <citation type="submission" date="2014-12" db="EMBL/GenBank/DDBJ databases">
        <title>Draft genome sequences of 29 type strains of Enterococci.</title>
        <authorList>
            <person name="Zhong Z."/>
            <person name="Sun Z."/>
            <person name="Liu W."/>
            <person name="Zhang W."/>
            <person name="Zhang H."/>
        </authorList>
    </citation>
    <scope>NUCLEOTIDE SEQUENCE [LARGE SCALE GENOMIC DNA]</scope>
    <source>
        <strain evidence="3 4">DSM 15687</strain>
    </source>
</reference>
<dbReference type="AlphaFoldDB" id="A0A1L8WIX1"/>
<keyword evidence="1" id="KW-0812">Transmembrane</keyword>
<dbReference type="InterPro" id="IPR010359">
    <property type="entry name" value="IrrE_HExxH"/>
</dbReference>
<dbReference type="PANTHER" id="PTHR43236:SF2">
    <property type="entry name" value="BLL0069 PROTEIN"/>
    <property type="match status" value="1"/>
</dbReference>
<dbReference type="PANTHER" id="PTHR43236">
    <property type="entry name" value="ANTITOXIN HIGA1"/>
    <property type="match status" value="1"/>
</dbReference>
<keyword evidence="1" id="KW-1133">Transmembrane helix</keyword>
<gene>
    <name evidence="3" type="ORF">RV14_GL000474</name>
</gene>
<evidence type="ECO:0000256" key="1">
    <source>
        <dbReference type="SAM" id="Phobius"/>
    </source>
</evidence>
<dbReference type="OrthoDB" id="9816277at2"/>
<feature type="transmembrane region" description="Helical" evidence="1">
    <location>
        <begin position="6"/>
        <end position="26"/>
    </location>
</feature>
<protein>
    <recommendedName>
        <fullName evidence="2">IrrE N-terminal-like domain-containing protein</fullName>
    </recommendedName>
</protein>
<sequence length="221" mass="26428">MQVVKYRILILFNYFTFMYLYCYTYLENRFLSEVYIIMDKTISQFYDSDFIIKFESHATVLYEVNFDETKPEIDVKEIANKLGFNIKYVFMEKSGKLEDGIIKVNLLDHEVRQRFTIAHEIGHFLLHDHNEVMYRDVSLQSYKSIVERIKEREANEFAAELLMPKRLLIKLINEYLEENNWDSLLDDIQFETLLKDISKKLNVSKSSLEFRLQNLGVIKGE</sequence>
<dbReference type="InterPro" id="IPR052345">
    <property type="entry name" value="Rad_response_metalloprotease"/>
</dbReference>
<dbReference type="Gene3D" id="1.10.10.2910">
    <property type="match status" value="1"/>
</dbReference>
<evidence type="ECO:0000313" key="4">
    <source>
        <dbReference type="Proteomes" id="UP000182152"/>
    </source>
</evidence>
<organism evidence="3 4">
    <name type="scientific">Enterococcus ratti</name>
    <dbReference type="NCBI Taxonomy" id="150033"/>
    <lineage>
        <taxon>Bacteria</taxon>
        <taxon>Bacillati</taxon>
        <taxon>Bacillota</taxon>
        <taxon>Bacilli</taxon>
        <taxon>Lactobacillales</taxon>
        <taxon>Enterococcaceae</taxon>
        <taxon>Enterococcus</taxon>
    </lineage>
</organism>
<evidence type="ECO:0000313" key="3">
    <source>
        <dbReference type="EMBL" id="OJG80732.1"/>
    </source>
</evidence>
<comment type="caution">
    <text evidence="3">The sequence shown here is derived from an EMBL/GenBank/DDBJ whole genome shotgun (WGS) entry which is preliminary data.</text>
</comment>
<dbReference type="Pfam" id="PF06114">
    <property type="entry name" value="Peptidase_M78"/>
    <property type="match status" value="1"/>
</dbReference>
<name>A0A1L8WIX1_9ENTE</name>
<keyword evidence="4" id="KW-1185">Reference proteome</keyword>
<dbReference type="Proteomes" id="UP000182152">
    <property type="component" value="Unassembled WGS sequence"/>
</dbReference>
<feature type="domain" description="IrrE N-terminal-like" evidence="2">
    <location>
        <begin position="100"/>
        <end position="212"/>
    </location>
</feature>
<evidence type="ECO:0000259" key="2">
    <source>
        <dbReference type="Pfam" id="PF06114"/>
    </source>
</evidence>
<accession>A0A1L8WIX1</accession>
<proteinExistence type="predicted"/>
<keyword evidence="1" id="KW-0472">Membrane</keyword>
<dbReference type="EMBL" id="JXLB01000013">
    <property type="protein sequence ID" value="OJG80732.1"/>
    <property type="molecule type" value="Genomic_DNA"/>
</dbReference>